<dbReference type="Gene3D" id="1.25.10.90">
    <property type="match status" value="1"/>
</dbReference>
<sequence>MHEDYLKKCLTEVESKVGITPKNASAQRKLSKQKYSFSELPSTEQLIIWDYIWNNSSDFWTSMQSFLYCESQIKDKEFLFDSWEIIKDWQKKVNNWGYCDALSKIYTKILELIPDKVLEQLERWNKSTNLWDRRQSIVSLLYFSRTKKVILPYDTIIQFINRLIDDKEYYVQKAVGWSLKELYNVYSRETLRYLEDNIKRVSSIAFTAASEKLKKEDKERFKKTRKSSRQ</sequence>
<dbReference type="AlphaFoldDB" id="A0A3B0TBS0"/>
<dbReference type="SUPFAM" id="SSF48371">
    <property type="entry name" value="ARM repeat"/>
    <property type="match status" value="1"/>
</dbReference>
<dbReference type="InterPro" id="IPR014825">
    <property type="entry name" value="DNA_alkylation"/>
</dbReference>
<organism evidence="1">
    <name type="scientific">hydrothermal vent metagenome</name>
    <dbReference type="NCBI Taxonomy" id="652676"/>
    <lineage>
        <taxon>unclassified sequences</taxon>
        <taxon>metagenomes</taxon>
        <taxon>ecological metagenomes</taxon>
    </lineage>
</organism>
<proteinExistence type="predicted"/>
<name>A0A3B0TBS0_9ZZZZ</name>
<dbReference type="Pfam" id="PF08713">
    <property type="entry name" value="DNA_alkylation"/>
    <property type="match status" value="1"/>
</dbReference>
<dbReference type="EMBL" id="UOEP01000054">
    <property type="protein sequence ID" value="VAW15875.1"/>
    <property type="molecule type" value="Genomic_DNA"/>
</dbReference>
<evidence type="ECO:0000313" key="1">
    <source>
        <dbReference type="EMBL" id="VAW15875.1"/>
    </source>
</evidence>
<reference evidence="1" key="1">
    <citation type="submission" date="2018-06" db="EMBL/GenBank/DDBJ databases">
        <authorList>
            <person name="Zhirakovskaya E."/>
        </authorList>
    </citation>
    <scope>NUCLEOTIDE SEQUENCE</scope>
</reference>
<dbReference type="InterPro" id="IPR016024">
    <property type="entry name" value="ARM-type_fold"/>
</dbReference>
<dbReference type="CDD" id="cd06561">
    <property type="entry name" value="AlkD_like"/>
    <property type="match status" value="1"/>
</dbReference>
<evidence type="ECO:0008006" key="2">
    <source>
        <dbReference type="Google" id="ProtNLM"/>
    </source>
</evidence>
<dbReference type="PANTHER" id="PTHR34070">
    <property type="entry name" value="ARMADILLO-TYPE FOLD"/>
    <property type="match status" value="1"/>
</dbReference>
<protein>
    <recommendedName>
        <fullName evidence="2">DNA alkylation repair enzyme</fullName>
    </recommendedName>
</protein>
<accession>A0A3B0TBS0</accession>
<dbReference type="PANTHER" id="PTHR34070:SF1">
    <property type="entry name" value="DNA ALKYLATION REPAIR PROTEIN"/>
    <property type="match status" value="1"/>
</dbReference>
<gene>
    <name evidence="1" type="ORF">MNBD_BACTEROID01-878</name>
</gene>